<dbReference type="InterPro" id="IPR044857">
    <property type="entry name" value="T7SS_EccB_R1"/>
</dbReference>
<evidence type="ECO:0000256" key="9">
    <source>
        <dbReference type="ARBA" id="ARBA00023136"/>
    </source>
</evidence>
<evidence type="ECO:0000256" key="4">
    <source>
        <dbReference type="ARBA" id="ARBA00022692"/>
    </source>
</evidence>
<dbReference type="GO" id="GO:0005524">
    <property type="term" value="F:ATP binding"/>
    <property type="evidence" value="ECO:0007669"/>
    <property type="project" value="UniProtKB-KW"/>
</dbReference>
<dbReference type="GO" id="GO:0005576">
    <property type="term" value="C:extracellular region"/>
    <property type="evidence" value="ECO:0007669"/>
    <property type="project" value="TreeGrafter"/>
</dbReference>
<keyword evidence="5" id="KW-0547">Nucleotide-binding</keyword>
<dbReference type="GO" id="GO:0005886">
    <property type="term" value="C:plasma membrane"/>
    <property type="evidence" value="ECO:0007669"/>
    <property type="project" value="UniProtKB-SubCell"/>
</dbReference>
<dbReference type="Gene3D" id="2.40.50.910">
    <property type="entry name" value="Type VII secretion system EccB, repeat 3 domain"/>
    <property type="match status" value="1"/>
</dbReference>
<evidence type="ECO:0000256" key="10">
    <source>
        <dbReference type="SAM" id="MobiDB-lite"/>
    </source>
</evidence>
<comment type="similarity">
    <text evidence="2">Belongs to the EccB family.</text>
</comment>
<evidence type="ECO:0000313" key="13">
    <source>
        <dbReference type="Proteomes" id="UP000186132"/>
    </source>
</evidence>
<name>A0A1M5LXJ0_9ACTN</name>
<reference evidence="12 13" key="1">
    <citation type="submission" date="2016-11" db="EMBL/GenBank/DDBJ databases">
        <authorList>
            <person name="Jaros S."/>
            <person name="Januszkiewicz K."/>
            <person name="Wedrychowicz H."/>
        </authorList>
    </citation>
    <scope>NUCLEOTIDE SEQUENCE [LARGE SCALE GENOMIC DNA]</scope>
    <source>
        <strain evidence="12 13">DSM 45627</strain>
    </source>
</reference>
<evidence type="ECO:0000256" key="5">
    <source>
        <dbReference type="ARBA" id="ARBA00022741"/>
    </source>
</evidence>
<evidence type="ECO:0000256" key="3">
    <source>
        <dbReference type="ARBA" id="ARBA00022475"/>
    </source>
</evidence>
<keyword evidence="4 11" id="KW-0812">Transmembrane</keyword>
<accession>A0A1M5LXJ0</accession>
<dbReference type="InterPro" id="IPR042485">
    <property type="entry name" value="T7SS_EccB_R3"/>
</dbReference>
<evidence type="ECO:0000256" key="1">
    <source>
        <dbReference type="ARBA" id="ARBA00004162"/>
    </source>
</evidence>
<keyword evidence="9 11" id="KW-0472">Membrane</keyword>
<dbReference type="PANTHER" id="PTHR40765">
    <property type="entry name" value="ESX-2 SECRETION SYSTEM ATPASE ECCB2"/>
    <property type="match status" value="1"/>
</dbReference>
<evidence type="ECO:0000256" key="6">
    <source>
        <dbReference type="ARBA" id="ARBA00022801"/>
    </source>
</evidence>
<dbReference type="AlphaFoldDB" id="A0A1M5LXJ0"/>
<dbReference type="NCBIfam" id="TIGR03919">
    <property type="entry name" value="T7SS_EccB"/>
    <property type="match status" value="1"/>
</dbReference>
<evidence type="ECO:0000313" key="12">
    <source>
        <dbReference type="EMBL" id="SHG69650.1"/>
    </source>
</evidence>
<keyword evidence="8 11" id="KW-1133">Transmembrane helix</keyword>
<evidence type="ECO:0000256" key="11">
    <source>
        <dbReference type="SAM" id="Phobius"/>
    </source>
</evidence>
<dbReference type="Proteomes" id="UP000186132">
    <property type="component" value="Unassembled WGS sequence"/>
</dbReference>
<gene>
    <name evidence="12" type="ORF">SAMN05443575_2571</name>
</gene>
<feature type="transmembrane region" description="Helical" evidence="11">
    <location>
        <begin position="37"/>
        <end position="61"/>
    </location>
</feature>
<evidence type="ECO:0000256" key="2">
    <source>
        <dbReference type="ARBA" id="ARBA00008149"/>
    </source>
</evidence>
<proteinExistence type="inferred from homology"/>
<keyword evidence="6" id="KW-0378">Hydrolase</keyword>
<comment type="subcellular location">
    <subcellularLocation>
        <location evidence="1">Cell membrane</location>
        <topology evidence="1">Single-pass membrane protein</topology>
    </subcellularLocation>
</comment>
<dbReference type="STRING" id="1206085.SAMN05443575_2571"/>
<dbReference type="GO" id="GO:0016787">
    <property type="term" value="F:hydrolase activity"/>
    <property type="evidence" value="ECO:0007669"/>
    <property type="project" value="UniProtKB-KW"/>
</dbReference>
<dbReference type="PANTHER" id="PTHR40765:SF2">
    <property type="entry name" value="ESX-2 SECRETION SYSTEM ATPASE ECCB2"/>
    <property type="match status" value="1"/>
</dbReference>
<dbReference type="InterPro" id="IPR007795">
    <property type="entry name" value="T7SS_EccB"/>
</dbReference>
<feature type="region of interest" description="Disordered" evidence="10">
    <location>
        <begin position="367"/>
        <end position="392"/>
    </location>
</feature>
<evidence type="ECO:0000256" key="8">
    <source>
        <dbReference type="ARBA" id="ARBA00022989"/>
    </source>
</evidence>
<sequence length="468" mass="47772">MQTRRDQLHAYRFQNRRALAALVSGEPNVVEPPMRRLTVTTISGIMIAILVTVGFTLYGFIRPEAGDSWKEAGAIVVEQDTGATYVYLGGVLHPVVNYTSGVLAVGEQKPHTVEVGRDDIADAPRGAQIGVPGLPSSLPGAGALVSAPISACSRLRPAAGDDVSVRVTVRIGRGLGAGARPVGAGTGVLVDTGAGSQGYLLLDGRRLAVGGGRTETSLGLSDRQPLQVGHAFLDAVPPGPALRAPALPGQGRPAGLRGVDAVVGQLLKTSDTDYYVVMSDGVARVNGVQRALLQTLPLGPGGAPLDPVSTSPGTALGLPTSADWSTIVTTQLAGLPADIPSVEPAASGHGGVCAVFRAGSEQPTFVVPPSSLPSYQPRSVVESDGSRQGRADAVELPPGRAAMVRSTDGATVYLVGDIGTKFAATTSDVLGRFGYDPKRATALPAALLSLVPSGPALDPGAARRAVVR</sequence>
<dbReference type="Gene3D" id="3.30.2390.20">
    <property type="entry name" value="Type VII secretion system EccB, repeat 1 domain"/>
    <property type="match status" value="1"/>
</dbReference>
<organism evidence="12 13">
    <name type="scientific">Jatrophihabitans endophyticus</name>
    <dbReference type="NCBI Taxonomy" id="1206085"/>
    <lineage>
        <taxon>Bacteria</taxon>
        <taxon>Bacillati</taxon>
        <taxon>Actinomycetota</taxon>
        <taxon>Actinomycetes</taxon>
        <taxon>Jatrophihabitantales</taxon>
        <taxon>Jatrophihabitantaceae</taxon>
        <taxon>Jatrophihabitans</taxon>
    </lineage>
</organism>
<dbReference type="Pfam" id="PF05108">
    <property type="entry name" value="T7SS_ESX1_EccB"/>
    <property type="match status" value="1"/>
</dbReference>
<dbReference type="EMBL" id="FQVU01000003">
    <property type="protein sequence ID" value="SHG69650.1"/>
    <property type="molecule type" value="Genomic_DNA"/>
</dbReference>
<evidence type="ECO:0000256" key="7">
    <source>
        <dbReference type="ARBA" id="ARBA00022840"/>
    </source>
</evidence>
<protein>
    <submittedName>
        <fullName evidence="12">Type VII secretion protein EccB</fullName>
    </submittedName>
</protein>
<keyword evidence="13" id="KW-1185">Reference proteome</keyword>
<keyword evidence="3" id="KW-1003">Cell membrane</keyword>
<keyword evidence="7" id="KW-0067">ATP-binding</keyword>